<keyword evidence="2" id="KW-0812">Transmembrane</keyword>
<proteinExistence type="predicted"/>
<protein>
    <recommendedName>
        <fullName evidence="4">Serine/threonine protein kinase</fullName>
    </recommendedName>
</protein>
<sequence length="260" mass="28021">MSEQRPRFSPPEPRFGAEPAADAVPDASGSSRRSVWSPLTIVLTSASAVVVIGLVITLALLWGNPLQPSQGEAAAPLESGGGGTGGPTDTVGPTPTPYAVQPGDTISIEQDAVFEDGFTLVYPKLGDWIEQDIVNRPEQLTMYAPDYSAQIQVWQTSVFNSNQTDKELTLAQLNRINDECSYGATGISEPESYLLEGEDGTKLELLGVRADECEGGEVWLLQRVMPLTGTRVHIVLWSTTTLDDNDELLDKLAEITFTTP</sequence>
<feature type="transmembrane region" description="Helical" evidence="2">
    <location>
        <begin position="39"/>
        <end position="62"/>
    </location>
</feature>
<keyword evidence="2" id="KW-0472">Membrane</keyword>
<accession>A0ABY4MVV0</accession>
<feature type="region of interest" description="Disordered" evidence="1">
    <location>
        <begin position="71"/>
        <end position="95"/>
    </location>
</feature>
<dbReference type="EMBL" id="CP097160">
    <property type="protein sequence ID" value="UQN14555.1"/>
    <property type="molecule type" value="Genomic_DNA"/>
</dbReference>
<evidence type="ECO:0000313" key="3">
    <source>
        <dbReference type="EMBL" id="UQN14555.1"/>
    </source>
</evidence>
<name>A0ABY4MVV0_9MICO</name>
<evidence type="ECO:0000256" key="2">
    <source>
        <dbReference type="SAM" id="Phobius"/>
    </source>
</evidence>
<feature type="region of interest" description="Disordered" evidence="1">
    <location>
        <begin position="1"/>
        <end position="32"/>
    </location>
</feature>
<keyword evidence="2" id="KW-1133">Transmembrane helix</keyword>
<evidence type="ECO:0008006" key="4">
    <source>
        <dbReference type="Google" id="ProtNLM"/>
    </source>
</evidence>
<evidence type="ECO:0000256" key="1">
    <source>
        <dbReference type="SAM" id="MobiDB-lite"/>
    </source>
</evidence>
<reference evidence="3" key="1">
    <citation type="submission" date="2022-05" db="EMBL/GenBank/DDBJ databases">
        <title>Complete genome sequence of toluene-degrading Gulosibacter sediminis strain ACHW.36C.</title>
        <authorList>
            <person name="Wai A.C."/>
            <person name="Lai G.K."/>
            <person name="Griffin S.D."/>
            <person name="Leung F.C."/>
        </authorList>
    </citation>
    <scope>NUCLEOTIDE SEQUENCE [LARGE SCALE GENOMIC DNA]</scope>
    <source>
        <strain evidence="3">ACHW.36C</strain>
    </source>
</reference>
<organism evidence="3">
    <name type="scientific">Gulosibacter sediminis</name>
    <dbReference type="NCBI Taxonomy" id="1729695"/>
    <lineage>
        <taxon>Bacteria</taxon>
        <taxon>Bacillati</taxon>
        <taxon>Actinomycetota</taxon>
        <taxon>Actinomycetes</taxon>
        <taxon>Micrococcales</taxon>
        <taxon>Microbacteriaceae</taxon>
        <taxon>Gulosibacter</taxon>
    </lineage>
</organism>
<gene>
    <name evidence="3" type="ORF">M3M28_10955</name>
</gene>